<evidence type="ECO:0000256" key="14">
    <source>
        <dbReference type="SAM" id="MobiDB-lite"/>
    </source>
</evidence>
<comment type="similarity">
    <text evidence="1">Belongs to the DEAD box helicase family. DDX21/DDX50 subfamily.</text>
</comment>
<dbReference type="GO" id="GO:0016787">
    <property type="term" value="F:hydrolase activity"/>
    <property type="evidence" value="ECO:0007669"/>
    <property type="project" value="UniProtKB-KW"/>
</dbReference>
<dbReference type="SMART" id="SM00343">
    <property type="entry name" value="ZnF_C2HC"/>
    <property type="match status" value="1"/>
</dbReference>
<dbReference type="Pfam" id="PF00098">
    <property type="entry name" value="zf-CCHC"/>
    <property type="match status" value="1"/>
</dbReference>
<dbReference type="CDD" id="cd00268">
    <property type="entry name" value="DEADc"/>
    <property type="match status" value="1"/>
</dbReference>
<evidence type="ECO:0000259" key="18">
    <source>
        <dbReference type="PROSITE" id="PS51195"/>
    </source>
</evidence>
<dbReference type="GO" id="GO:0003723">
    <property type="term" value="F:RNA binding"/>
    <property type="evidence" value="ECO:0007669"/>
    <property type="project" value="UniProtKB-KW"/>
</dbReference>
<feature type="domain" description="CCHC-type" evidence="15">
    <location>
        <begin position="739"/>
        <end position="754"/>
    </location>
</feature>
<dbReference type="InterPro" id="IPR011545">
    <property type="entry name" value="DEAD/DEAH_box_helicase_dom"/>
</dbReference>
<dbReference type="InterPro" id="IPR012562">
    <property type="entry name" value="GUCT"/>
</dbReference>
<evidence type="ECO:0000256" key="1">
    <source>
        <dbReference type="ARBA" id="ARBA00006517"/>
    </source>
</evidence>
<dbReference type="PROSITE" id="PS51194">
    <property type="entry name" value="HELICASE_CTER"/>
    <property type="match status" value="1"/>
</dbReference>
<feature type="region of interest" description="Disordered" evidence="14">
    <location>
        <begin position="633"/>
        <end position="710"/>
    </location>
</feature>
<evidence type="ECO:0000259" key="16">
    <source>
        <dbReference type="PROSITE" id="PS51192"/>
    </source>
</evidence>
<dbReference type="InterPro" id="IPR027417">
    <property type="entry name" value="P-loop_NTPase"/>
</dbReference>
<keyword evidence="4 13" id="KW-0547">Nucleotide-binding</keyword>
<reference evidence="19" key="1">
    <citation type="journal article" date="2013" name="J. Plant Res.">
        <title>Effect of fungi and light on seed germination of three Opuntia species from semiarid lands of central Mexico.</title>
        <authorList>
            <person name="Delgado-Sanchez P."/>
            <person name="Jimenez-Bremont J.F."/>
            <person name="Guerrero-Gonzalez Mde L."/>
            <person name="Flores J."/>
        </authorList>
    </citation>
    <scope>NUCLEOTIDE SEQUENCE</scope>
    <source>
        <tissue evidence="19">Cladode</tissue>
    </source>
</reference>
<evidence type="ECO:0000256" key="8">
    <source>
        <dbReference type="ARBA" id="ARBA00022884"/>
    </source>
</evidence>
<dbReference type="AlphaFoldDB" id="A0A7C8ZRP6"/>
<dbReference type="GO" id="GO:0005524">
    <property type="term" value="F:ATP binding"/>
    <property type="evidence" value="ECO:0007669"/>
    <property type="project" value="UniProtKB-KW"/>
</dbReference>
<evidence type="ECO:0000256" key="11">
    <source>
        <dbReference type="PROSITE-ProRule" id="PRU00047"/>
    </source>
</evidence>
<evidence type="ECO:0000259" key="17">
    <source>
        <dbReference type="PROSITE" id="PS51194"/>
    </source>
</evidence>
<evidence type="ECO:0000256" key="13">
    <source>
        <dbReference type="RuleBase" id="RU000492"/>
    </source>
</evidence>
<dbReference type="InterPro" id="IPR014001">
    <property type="entry name" value="Helicase_ATP-bd"/>
</dbReference>
<keyword evidence="5 13" id="KW-0378">Hydrolase</keyword>
<dbReference type="InterPro" id="IPR044742">
    <property type="entry name" value="DEAD/DEAH_RhlB"/>
</dbReference>
<evidence type="ECO:0000259" key="15">
    <source>
        <dbReference type="PROSITE" id="PS50158"/>
    </source>
</evidence>
<dbReference type="SUPFAM" id="SSF52540">
    <property type="entry name" value="P-loop containing nucleoside triphosphate hydrolases"/>
    <property type="match status" value="1"/>
</dbReference>
<dbReference type="Pfam" id="PF00270">
    <property type="entry name" value="DEAD"/>
    <property type="match status" value="1"/>
</dbReference>
<reference evidence="19" key="2">
    <citation type="submission" date="2020-07" db="EMBL/GenBank/DDBJ databases">
        <authorList>
            <person name="Vera ALvarez R."/>
            <person name="Arias-Moreno D.M."/>
            <person name="Jimenez-Jacinto V."/>
            <person name="Jimenez-Bremont J.F."/>
            <person name="Swaminathan K."/>
            <person name="Moose S.P."/>
            <person name="Guerrero-Gonzalez M.L."/>
            <person name="Marino-Ramirez L."/>
            <person name="Landsman D."/>
            <person name="Rodriguez-Kessler M."/>
            <person name="Delgado-Sanchez P."/>
        </authorList>
    </citation>
    <scope>NUCLEOTIDE SEQUENCE</scope>
    <source>
        <tissue evidence="19">Cladode</tissue>
    </source>
</reference>
<evidence type="ECO:0000256" key="6">
    <source>
        <dbReference type="ARBA" id="ARBA00022806"/>
    </source>
</evidence>
<dbReference type="PROSITE" id="PS50158">
    <property type="entry name" value="ZF_CCHC"/>
    <property type="match status" value="1"/>
</dbReference>
<feature type="compositionally biased region" description="Low complexity" evidence="14">
    <location>
        <begin position="670"/>
        <end position="682"/>
    </location>
</feature>
<organism evidence="19">
    <name type="scientific">Opuntia streptacantha</name>
    <name type="common">Prickly pear cactus</name>
    <name type="synonym">Opuntia cardona</name>
    <dbReference type="NCBI Taxonomy" id="393608"/>
    <lineage>
        <taxon>Eukaryota</taxon>
        <taxon>Viridiplantae</taxon>
        <taxon>Streptophyta</taxon>
        <taxon>Embryophyta</taxon>
        <taxon>Tracheophyta</taxon>
        <taxon>Spermatophyta</taxon>
        <taxon>Magnoliopsida</taxon>
        <taxon>eudicotyledons</taxon>
        <taxon>Gunneridae</taxon>
        <taxon>Pentapetalae</taxon>
        <taxon>Caryophyllales</taxon>
        <taxon>Cactineae</taxon>
        <taxon>Cactaceae</taxon>
        <taxon>Opuntioideae</taxon>
        <taxon>Opuntia</taxon>
    </lineage>
</organism>
<keyword evidence="6 13" id="KW-0347">Helicase</keyword>
<accession>A0A7C8ZRP6</accession>
<dbReference type="PANTHER" id="PTHR47959">
    <property type="entry name" value="ATP-DEPENDENT RNA HELICASE RHLE-RELATED"/>
    <property type="match status" value="1"/>
</dbReference>
<feature type="domain" description="Helicase ATP-binding" evidence="16">
    <location>
        <begin position="142"/>
        <end position="319"/>
    </location>
</feature>
<comment type="similarity">
    <text evidence="2">Belongs to the DEAD box helicase family. DDX4/VASA subfamily.</text>
</comment>
<dbReference type="FunFam" id="3.40.50.300:FF:001060">
    <property type="entry name" value="ATP-dependent RNA helicase RhlE"/>
    <property type="match status" value="1"/>
</dbReference>
<evidence type="ECO:0000256" key="4">
    <source>
        <dbReference type="ARBA" id="ARBA00022741"/>
    </source>
</evidence>
<protein>
    <recommendedName>
        <fullName evidence="3">RNA helicase</fullName>
        <ecNumber evidence="3">3.6.4.13</ecNumber>
    </recommendedName>
</protein>
<dbReference type="GO" id="GO:0006950">
    <property type="term" value="P:response to stress"/>
    <property type="evidence" value="ECO:0007669"/>
    <property type="project" value="UniProtKB-ARBA"/>
</dbReference>
<evidence type="ECO:0000256" key="9">
    <source>
        <dbReference type="ARBA" id="ARBA00022946"/>
    </source>
</evidence>
<dbReference type="InterPro" id="IPR036875">
    <property type="entry name" value="Znf_CCHC_sf"/>
</dbReference>
<proteinExistence type="inferred from homology"/>
<evidence type="ECO:0000313" key="19">
    <source>
        <dbReference type="EMBL" id="MBA4648811.1"/>
    </source>
</evidence>
<dbReference type="InterPro" id="IPR001878">
    <property type="entry name" value="Znf_CCHC"/>
</dbReference>
<dbReference type="GO" id="GO:0003724">
    <property type="term" value="F:RNA helicase activity"/>
    <property type="evidence" value="ECO:0007669"/>
    <property type="project" value="UniProtKB-EC"/>
</dbReference>
<dbReference type="InterPro" id="IPR050079">
    <property type="entry name" value="DEAD_box_RNA_helicase"/>
</dbReference>
<dbReference type="PROSITE" id="PS00039">
    <property type="entry name" value="DEAD_ATP_HELICASE"/>
    <property type="match status" value="1"/>
</dbReference>
<evidence type="ECO:0000256" key="5">
    <source>
        <dbReference type="ARBA" id="ARBA00022801"/>
    </source>
</evidence>
<dbReference type="GO" id="GO:0008270">
    <property type="term" value="F:zinc ion binding"/>
    <property type="evidence" value="ECO:0007669"/>
    <property type="project" value="UniProtKB-KW"/>
</dbReference>
<feature type="short sequence motif" description="Q motif" evidence="12">
    <location>
        <begin position="111"/>
        <end position="139"/>
    </location>
</feature>
<feature type="domain" description="DEAD-box RNA helicase Q" evidence="18">
    <location>
        <begin position="111"/>
        <end position="139"/>
    </location>
</feature>
<feature type="compositionally biased region" description="Basic and acidic residues" evidence="14">
    <location>
        <begin position="653"/>
        <end position="668"/>
    </location>
</feature>
<keyword evidence="11" id="KW-0862">Zinc</keyword>
<dbReference type="InterPro" id="IPR000629">
    <property type="entry name" value="RNA-helicase_DEAD-box_CS"/>
</dbReference>
<evidence type="ECO:0000256" key="7">
    <source>
        <dbReference type="ARBA" id="ARBA00022840"/>
    </source>
</evidence>
<keyword evidence="7 13" id="KW-0067">ATP-binding</keyword>
<dbReference type="SUPFAM" id="SSF57756">
    <property type="entry name" value="Retrovirus zinc finger-like domains"/>
    <property type="match status" value="1"/>
</dbReference>
<sequence>MAYSSIVGVSTVYQSPSLLTIPRKYPIPPVTLPLSEKTLLNSLKARNLKWVSSAIATPNSVFSEEAFKVLTGEFSKASFDEEFDADEEGELGSEGEGLGEADSEGTGEDELDVEKLGLPEKLVESLTKRGITQLFPIQRAVLVPALEGRDIIARAKTGTGKTLAFAIPMLKRLTEDIEGRVSRRSGRLPRVLVLAPTRELAKQVEKEMKESAPYLNTVCVYGGVSYSAQQNALYRGVDIVVGTPGRIIDLMNSNSLKLGAVEFCVLDEADRMLAVGFEEDVEVILEKLPSERQSMLFSATIPSWVKKLARKYLDNPLTIDLVGEQEEKLAEGIKLYAIPTTATSKRTILSDIITVYAKGGKTIVFTQTKRDADEVSLALTNSIPSEALHGDISQHQRERTLNGFRQGKFSVLVATDVASRGLDIPNVDLVIHYELPNDPETFVHRSGRTGRAGKEGTAILMFSGNQRRTVRSLERDVGCSFQYISPPTVEEVLESSADQVVATLGGVHPESIAFFAPTAEKLFEEQGAKALAAALAHLSGFSQPPSSRSLLSHEQGWVTLQLTRSPVYSRGFLSARSVMGFLSDVYPAAADEVGKIQLIADEKVQGAVFDLPEEIAKELLNKEIQPGNTITRITKLPALQDDAPPSDNYGRFSARDRGSQGVSRDRRGGSRASRGWGRSQDFVFDDEDDKDSFKRGRNFKSGDRFLSSRSNSSDDWLIGSTRSNRSSSGSRDRNFGGACFNCGKTGHRASDCPNKQSY</sequence>
<dbReference type="Pfam" id="PF26142">
    <property type="entry name" value="DD_DDX21-DDX50"/>
    <property type="match status" value="1"/>
</dbReference>
<feature type="region of interest" description="Disordered" evidence="14">
    <location>
        <begin position="85"/>
        <end position="111"/>
    </location>
</feature>
<keyword evidence="9" id="KW-0809">Transit peptide</keyword>
<dbReference type="InterPro" id="IPR059027">
    <property type="entry name" value="DD_DDX21-DDX50"/>
</dbReference>
<dbReference type="CDD" id="cd18787">
    <property type="entry name" value="SF2_C_DEAD"/>
    <property type="match status" value="1"/>
</dbReference>
<dbReference type="Pfam" id="PF08152">
    <property type="entry name" value="GUCT"/>
    <property type="match status" value="1"/>
</dbReference>
<dbReference type="Pfam" id="PF00271">
    <property type="entry name" value="Helicase_C"/>
    <property type="match status" value="1"/>
</dbReference>
<dbReference type="EMBL" id="GISG01157193">
    <property type="protein sequence ID" value="MBA4648811.1"/>
    <property type="molecule type" value="Transcribed_RNA"/>
</dbReference>
<dbReference type="SMART" id="SM00490">
    <property type="entry name" value="HELICc"/>
    <property type="match status" value="1"/>
</dbReference>
<evidence type="ECO:0000256" key="3">
    <source>
        <dbReference type="ARBA" id="ARBA00012552"/>
    </source>
</evidence>
<comment type="catalytic activity">
    <reaction evidence="10">
        <text>ATP + H2O = ADP + phosphate + H(+)</text>
        <dbReference type="Rhea" id="RHEA:13065"/>
        <dbReference type="ChEBI" id="CHEBI:15377"/>
        <dbReference type="ChEBI" id="CHEBI:15378"/>
        <dbReference type="ChEBI" id="CHEBI:30616"/>
        <dbReference type="ChEBI" id="CHEBI:43474"/>
        <dbReference type="ChEBI" id="CHEBI:456216"/>
        <dbReference type="EC" id="3.6.4.13"/>
    </reaction>
</comment>
<evidence type="ECO:0000256" key="10">
    <source>
        <dbReference type="ARBA" id="ARBA00047984"/>
    </source>
</evidence>
<dbReference type="GO" id="GO:0005829">
    <property type="term" value="C:cytosol"/>
    <property type="evidence" value="ECO:0007669"/>
    <property type="project" value="TreeGrafter"/>
</dbReference>
<dbReference type="EC" id="3.6.4.13" evidence="3"/>
<feature type="domain" description="Helicase C-terminal" evidence="17">
    <location>
        <begin position="348"/>
        <end position="493"/>
    </location>
</feature>
<keyword evidence="8" id="KW-0694">RNA-binding</keyword>
<keyword evidence="11" id="KW-0479">Metal-binding</keyword>
<dbReference type="SMART" id="SM00487">
    <property type="entry name" value="DEXDc"/>
    <property type="match status" value="1"/>
</dbReference>
<dbReference type="InterPro" id="IPR014014">
    <property type="entry name" value="RNA_helicase_DEAD_Q_motif"/>
</dbReference>
<dbReference type="FunFam" id="3.40.50.300:FF:000911">
    <property type="entry name" value="Nucleolar RNA helicase II"/>
    <property type="match status" value="1"/>
</dbReference>
<name>A0A7C8ZRP6_OPUST</name>
<evidence type="ECO:0000256" key="2">
    <source>
        <dbReference type="ARBA" id="ARBA00010132"/>
    </source>
</evidence>
<dbReference type="PROSITE" id="PS51192">
    <property type="entry name" value="HELICASE_ATP_BIND_1"/>
    <property type="match status" value="1"/>
</dbReference>
<dbReference type="PANTHER" id="PTHR47959:SF1">
    <property type="entry name" value="ATP-DEPENDENT RNA HELICASE DBPA"/>
    <property type="match status" value="1"/>
</dbReference>
<keyword evidence="11" id="KW-0863">Zinc-finger</keyword>
<dbReference type="PROSITE" id="PS51195">
    <property type="entry name" value="Q_MOTIF"/>
    <property type="match status" value="1"/>
</dbReference>
<dbReference type="CDD" id="cd12938">
    <property type="entry name" value="GUCT_Hera"/>
    <property type="match status" value="1"/>
</dbReference>
<dbReference type="Gene3D" id="4.10.60.10">
    <property type="entry name" value="Zinc finger, CCHC-type"/>
    <property type="match status" value="1"/>
</dbReference>
<evidence type="ECO:0000256" key="12">
    <source>
        <dbReference type="PROSITE-ProRule" id="PRU00552"/>
    </source>
</evidence>
<dbReference type="InterPro" id="IPR001650">
    <property type="entry name" value="Helicase_C-like"/>
</dbReference>
<dbReference type="Gene3D" id="3.40.50.300">
    <property type="entry name" value="P-loop containing nucleotide triphosphate hydrolases"/>
    <property type="match status" value="2"/>
</dbReference>